<keyword evidence="1" id="KW-0472">Membrane</keyword>
<dbReference type="EMBL" id="JACYGY010000001">
    <property type="protein sequence ID" value="MBE9461697.1"/>
    <property type="molecule type" value="Genomic_DNA"/>
</dbReference>
<evidence type="ECO:0000256" key="1">
    <source>
        <dbReference type="SAM" id="Phobius"/>
    </source>
</evidence>
<gene>
    <name evidence="2" type="ORF">IEE83_07365</name>
</gene>
<feature type="transmembrane region" description="Helical" evidence="1">
    <location>
        <begin position="224"/>
        <end position="252"/>
    </location>
</feature>
<feature type="transmembrane region" description="Helical" evidence="1">
    <location>
        <begin position="355"/>
        <end position="379"/>
    </location>
</feature>
<keyword evidence="3" id="KW-1185">Reference proteome</keyword>
<sequence length="501" mass="58058">MIFYNWIRINLFKISAAISLLSSLILIIIKVYFSTSFLPDISGSEASTIFPIQFLTDNRPIYTDPELAPFRFTQYTPLYFFIISLFLKINGWLPNDVHKVFVSSRFVSIMLTVLASLSVAFILTRLTKRKRITGILTACLVFQILAFWILTSSRPDSLVVLLTTLYVTVVFKAITSASRNDLWYILAIFISVMAFFVKQSGTIHAIALGLFCIYESQWKLLAKLILAGVAFFALYLAILPINSIPVFFANIVGGVENSISWDWFYDWTLERFLLQFAPLIIFNFIITFYSLTNRESAFYRFLAIVSSIFFLFATATAFKVGAGVGYYQDYLIIAVIQITLFFTEPKRTNLFKSNILRALLASYLVIVAVHCTLFVYMAYHKQPHSLYTDQYFKEREVAEFITNEKKLTDKEWVYVCDADNYQNVYLKHFLFRNILLPFTDVVYLADRNKIFDFQNFRNMVKEKKIRFVVVKSGDVPTNVLGYEFQGLKKIKTIDKYDVYEQ</sequence>
<dbReference type="RefSeq" id="WP_194119961.1">
    <property type="nucleotide sequence ID" value="NZ_JACYGY010000001.1"/>
</dbReference>
<feature type="transmembrane region" description="Helical" evidence="1">
    <location>
        <begin position="183"/>
        <end position="212"/>
    </location>
</feature>
<reference evidence="3" key="1">
    <citation type="submission" date="2023-07" db="EMBL/GenBank/DDBJ databases">
        <title>Dyadobacter sp. nov 'subterranea' isolated from contaminted grondwater.</title>
        <authorList>
            <person name="Szabo I."/>
            <person name="Al-Omari J."/>
            <person name="Szerdahelyi S.G."/>
            <person name="Rado J."/>
        </authorList>
    </citation>
    <scope>NUCLEOTIDE SEQUENCE [LARGE SCALE GENOMIC DNA]</scope>
    <source>
        <strain evidence="3">UP-52</strain>
    </source>
</reference>
<feature type="transmembrane region" description="Helical" evidence="1">
    <location>
        <begin position="106"/>
        <end position="126"/>
    </location>
</feature>
<comment type="caution">
    <text evidence="2">The sequence shown here is derived from an EMBL/GenBank/DDBJ whole genome shotgun (WGS) entry which is preliminary data.</text>
</comment>
<keyword evidence="1" id="KW-0812">Transmembrane</keyword>
<organism evidence="2 3">
    <name type="scientific">Dyadobacter subterraneus</name>
    <dbReference type="NCBI Taxonomy" id="2773304"/>
    <lineage>
        <taxon>Bacteria</taxon>
        <taxon>Pseudomonadati</taxon>
        <taxon>Bacteroidota</taxon>
        <taxon>Cytophagia</taxon>
        <taxon>Cytophagales</taxon>
        <taxon>Spirosomataceae</taxon>
        <taxon>Dyadobacter</taxon>
    </lineage>
</organism>
<evidence type="ECO:0000313" key="3">
    <source>
        <dbReference type="Proteomes" id="UP000634134"/>
    </source>
</evidence>
<feature type="transmembrane region" description="Helical" evidence="1">
    <location>
        <begin position="158"/>
        <end position="177"/>
    </location>
</feature>
<feature type="transmembrane region" description="Helical" evidence="1">
    <location>
        <begin position="75"/>
        <end position="94"/>
    </location>
</feature>
<feature type="transmembrane region" description="Helical" evidence="1">
    <location>
        <begin position="12"/>
        <end position="33"/>
    </location>
</feature>
<accession>A0ABR9W893</accession>
<name>A0ABR9W893_9BACT</name>
<keyword evidence="1" id="KW-1133">Transmembrane helix</keyword>
<proteinExistence type="predicted"/>
<protein>
    <submittedName>
        <fullName evidence="2">Glycosyltransferase family 39 protein</fullName>
    </submittedName>
</protein>
<feature type="transmembrane region" description="Helical" evidence="1">
    <location>
        <begin position="132"/>
        <end position="151"/>
    </location>
</feature>
<evidence type="ECO:0000313" key="2">
    <source>
        <dbReference type="EMBL" id="MBE9461697.1"/>
    </source>
</evidence>
<dbReference type="Proteomes" id="UP000634134">
    <property type="component" value="Unassembled WGS sequence"/>
</dbReference>
<feature type="transmembrane region" description="Helical" evidence="1">
    <location>
        <begin position="298"/>
        <end position="318"/>
    </location>
</feature>
<feature type="transmembrane region" description="Helical" evidence="1">
    <location>
        <begin position="272"/>
        <end position="291"/>
    </location>
</feature>
<feature type="transmembrane region" description="Helical" evidence="1">
    <location>
        <begin position="324"/>
        <end position="343"/>
    </location>
</feature>